<protein>
    <recommendedName>
        <fullName evidence="1">Glycosyl transferase family 1 domain-containing protein</fullName>
    </recommendedName>
</protein>
<dbReference type="SUPFAM" id="SSF53756">
    <property type="entry name" value="UDP-Glycosyltransferase/glycogen phosphorylase"/>
    <property type="match status" value="1"/>
</dbReference>
<dbReference type="GO" id="GO:0016757">
    <property type="term" value="F:glycosyltransferase activity"/>
    <property type="evidence" value="ECO:0007669"/>
    <property type="project" value="InterPro"/>
</dbReference>
<dbReference type="InterPro" id="IPR050194">
    <property type="entry name" value="Glycosyltransferase_grp1"/>
</dbReference>
<comment type="caution">
    <text evidence="2">The sequence shown here is derived from an EMBL/GenBank/DDBJ whole genome shotgun (WGS) entry which is preliminary data.</text>
</comment>
<gene>
    <name evidence="2" type="ORF">A2363_04845</name>
</gene>
<dbReference type="EMBL" id="MFKE01000028">
    <property type="protein sequence ID" value="OGG34499.1"/>
    <property type="molecule type" value="Genomic_DNA"/>
</dbReference>
<dbReference type="Gene3D" id="3.40.50.2000">
    <property type="entry name" value="Glycogen Phosphorylase B"/>
    <property type="match status" value="2"/>
</dbReference>
<accession>A0A1F6BC14</accession>
<proteinExistence type="predicted"/>
<dbReference type="STRING" id="1798401.A2363_04845"/>
<dbReference type="AlphaFoldDB" id="A0A1F6BC14"/>
<dbReference type="Proteomes" id="UP000176186">
    <property type="component" value="Unassembled WGS sequence"/>
</dbReference>
<dbReference type="InterPro" id="IPR001296">
    <property type="entry name" value="Glyco_trans_1"/>
</dbReference>
<sequence length="353" mass="39937">MKLAIVYDRVNKWGGAERVLLALHEIWPDAPLYTAVYNAARAGWADVFEVHPSFLQHIPFAKNHHELFPWLTPMSFESFDFGAYDVVLSVTSAEAKDVITKPGTTHICYCLTPTRYLWSGREEYEKAGIMGMVLRIMESTLKRWDLVAASRPDRYIAISNHVADRIKKYYHRSVAQVIYPPVDVDTFQPGEAGDYFLCVSRLVPYKKVDVVIHAFNTLGWKLKIVGTGSQEQYLKSIAKNNIEFLGGDLTDRELAAYYQRSRAFVSAADEDFGIVSLEAQACGKPVICPRESGMAETIIPGVTGELFDTDLVRALHKVMKKRYDSTLCRTNAEKFSSSRFQKEMKEAVARLTL</sequence>
<feature type="domain" description="Glycosyl transferase family 1" evidence="1">
    <location>
        <begin position="194"/>
        <end position="326"/>
    </location>
</feature>
<evidence type="ECO:0000259" key="1">
    <source>
        <dbReference type="Pfam" id="PF00534"/>
    </source>
</evidence>
<evidence type="ECO:0000313" key="3">
    <source>
        <dbReference type="Proteomes" id="UP000176186"/>
    </source>
</evidence>
<dbReference type="PANTHER" id="PTHR45947:SF3">
    <property type="entry name" value="SULFOQUINOVOSYL TRANSFERASE SQD2"/>
    <property type="match status" value="1"/>
</dbReference>
<reference evidence="2 3" key="1">
    <citation type="journal article" date="2016" name="Nat. Commun.">
        <title>Thousands of microbial genomes shed light on interconnected biogeochemical processes in an aquifer system.</title>
        <authorList>
            <person name="Anantharaman K."/>
            <person name="Brown C.T."/>
            <person name="Hug L.A."/>
            <person name="Sharon I."/>
            <person name="Castelle C.J."/>
            <person name="Probst A.J."/>
            <person name="Thomas B.C."/>
            <person name="Singh A."/>
            <person name="Wilkins M.J."/>
            <person name="Karaoz U."/>
            <person name="Brodie E.L."/>
            <person name="Williams K.H."/>
            <person name="Hubbard S.S."/>
            <person name="Banfield J.F."/>
        </authorList>
    </citation>
    <scope>NUCLEOTIDE SEQUENCE [LARGE SCALE GENOMIC DNA]</scope>
</reference>
<evidence type="ECO:0000313" key="2">
    <source>
        <dbReference type="EMBL" id="OGG34499.1"/>
    </source>
</evidence>
<dbReference type="Pfam" id="PF00534">
    <property type="entry name" value="Glycos_transf_1"/>
    <property type="match status" value="1"/>
</dbReference>
<name>A0A1F6BC14_9BACT</name>
<organism evidence="2 3">
    <name type="scientific">Candidatus Gottesmanbacteria bacterium RIFOXYB1_FULL_47_11</name>
    <dbReference type="NCBI Taxonomy" id="1798401"/>
    <lineage>
        <taxon>Bacteria</taxon>
        <taxon>Candidatus Gottesmaniibacteriota</taxon>
    </lineage>
</organism>
<dbReference type="PANTHER" id="PTHR45947">
    <property type="entry name" value="SULFOQUINOVOSYL TRANSFERASE SQD2"/>
    <property type="match status" value="1"/>
</dbReference>